<feature type="non-terminal residue" evidence="1">
    <location>
        <position position="35"/>
    </location>
</feature>
<dbReference type="AlphaFoldDB" id="A0A0F8YK80"/>
<organism evidence="1">
    <name type="scientific">marine sediment metagenome</name>
    <dbReference type="NCBI Taxonomy" id="412755"/>
    <lineage>
        <taxon>unclassified sequences</taxon>
        <taxon>metagenomes</taxon>
        <taxon>ecological metagenomes</taxon>
    </lineage>
</organism>
<name>A0A0F8YK80_9ZZZZ</name>
<proteinExistence type="predicted"/>
<protein>
    <recommendedName>
        <fullName evidence="2">Methyltransferase type 11 domain-containing protein</fullName>
    </recommendedName>
</protein>
<evidence type="ECO:0000313" key="1">
    <source>
        <dbReference type="EMBL" id="KKK74125.1"/>
    </source>
</evidence>
<comment type="caution">
    <text evidence="1">The sequence shown here is derived from an EMBL/GenBank/DDBJ whole genome shotgun (WGS) entry which is preliminary data.</text>
</comment>
<reference evidence="1" key="1">
    <citation type="journal article" date="2015" name="Nature">
        <title>Complex archaea that bridge the gap between prokaryotes and eukaryotes.</title>
        <authorList>
            <person name="Spang A."/>
            <person name="Saw J.H."/>
            <person name="Jorgensen S.L."/>
            <person name="Zaremba-Niedzwiedzka K."/>
            <person name="Martijn J."/>
            <person name="Lind A.E."/>
            <person name="van Eijk R."/>
            <person name="Schleper C."/>
            <person name="Guy L."/>
            <person name="Ettema T.J."/>
        </authorList>
    </citation>
    <scope>NUCLEOTIDE SEQUENCE</scope>
</reference>
<sequence length="35" mass="4043">MGYYLAGFRVVGVDNRPQKNYPFEFIQADALEYVA</sequence>
<accession>A0A0F8YK80</accession>
<gene>
    <name evidence="1" type="ORF">LCGC14_2886910</name>
</gene>
<dbReference type="EMBL" id="LAZR01056469">
    <property type="protein sequence ID" value="KKK74125.1"/>
    <property type="molecule type" value="Genomic_DNA"/>
</dbReference>
<evidence type="ECO:0008006" key="2">
    <source>
        <dbReference type="Google" id="ProtNLM"/>
    </source>
</evidence>